<comment type="function">
    <text evidence="6">Catalyzes the conversion of glucosamine-6-phosphate to glucosamine-1-phosphate.</text>
</comment>
<evidence type="ECO:0000259" key="9">
    <source>
        <dbReference type="Pfam" id="PF02879"/>
    </source>
</evidence>
<dbReference type="InterPro" id="IPR005841">
    <property type="entry name" value="Alpha-D-phosphohexomutase_SF"/>
</dbReference>
<dbReference type="PRINTS" id="PR00509">
    <property type="entry name" value="PGMPMM"/>
</dbReference>
<dbReference type="InterPro" id="IPR005844">
    <property type="entry name" value="A-D-PHexomutase_a/b/a-I"/>
</dbReference>
<dbReference type="CDD" id="cd05802">
    <property type="entry name" value="GlmM"/>
    <property type="match status" value="1"/>
</dbReference>
<keyword evidence="3 6" id="KW-0479">Metal-binding</keyword>
<accession>A0A4D6YBH3</accession>
<dbReference type="Pfam" id="PF02880">
    <property type="entry name" value="PGM_PMM_III"/>
    <property type="match status" value="1"/>
</dbReference>
<feature type="binding site" evidence="6">
    <location>
        <position position="241"/>
    </location>
    <ligand>
        <name>Mg(2+)</name>
        <dbReference type="ChEBI" id="CHEBI:18420"/>
    </ligand>
</feature>
<dbReference type="RefSeq" id="WP_158338549.1">
    <property type="nucleotide sequence ID" value="NZ_CP034855.1"/>
</dbReference>
<dbReference type="GO" id="GO:0004615">
    <property type="term" value="F:phosphomannomutase activity"/>
    <property type="evidence" value="ECO:0007669"/>
    <property type="project" value="TreeGrafter"/>
</dbReference>
<sequence length="444" mass="49429">MTVLQYFKTDGIRGKVGINPITPNFLLKLGWSIGTVLGKNKTKKIIIGRDTRISGSMLQSVLEFGILSTGVSTLLANCIPTSAIAYFTKSLNASAGIVISGSHNLFYDNGVKIFYKNGIKLTKKIELSIEQKIKNTFFYPNHMSFGCSNDIIEPENQYINFCKNTFPKDLDLSKFTIILDCANGSTFNTAPKIFEDLGAKVINISIDPNGVNINKNSGSTNILKLKKIVLLEKADIGLAFDGDGDRVIMVDHLGNKVDGDQIIYIIAKEYLKKNKLKGGVVGTLMTNMGIIVALKELGIPFYAAEIGDRNVCEKIKEKRWLLGAEKSGHIILLDKHSTGDGIIASLQVLLSMINNNMTLYHLLSQVKLLPQVLLNIFLKEDRNIEKNIKIQDILSRYKDILGQNSRILVRKSGTEPYIRIMVEGENYLKVYKLANYIRETIQSL</sequence>
<comment type="PTM">
    <text evidence="6">Activated by phosphorylation.</text>
</comment>
<evidence type="ECO:0000313" key="12">
    <source>
        <dbReference type="Proteomes" id="UP000298585"/>
    </source>
</evidence>
<reference evidence="11 12" key="1">
    <citation type="submission" date="2018-12" db="EMBL/GenBank/DDBJ databases">
        <authorList>
            <person name="Chong R.A."/>
        </authorList>
    </citation>
    <scope>NUCLEOTIDE SEQUENCE [LARGE SCALE GENOMIC DNA]</scope>
    <source>
        <strain evidence="11 12">Sav</strain>
    </source>
</reference>
<feature type="binding site" evidence="6">
    <location>
        <position position="243"/>
    </location>
    <ligand>
        <name>Mg(2+)</name>
        <dbReference type="ChEBI" id="CHEBI:18420"/>
    </ligand>
</feature>
<dbReference type="InterPro" id="IPR050060">
    <property type="entry name" value="Phosphoglucosamine_mutase"/>
</dbReference>
<keyword evidence="4 6" id="KW-0460">Magnesium</keyword>
<dbReference type="GO" id="GO:0005975">
    <property type="term" value="P:carbohydrate metabolic process"/>
    <property type="evidence" value="ECO:0007669"/>
    <property type="project" value="InterPro"/>
</dbReference>
<dbReference type="FunFam" id="3.40.120.10:FF:000003">
    <property type="entry name" value="Phosphoglucosamine mutase"/>
    <property type="match status" value="1"/>
</dbReference>
<feature type="modified residue" description="Phosphoserine" evidence="6">
    <location>
        <position position="102"/>
    </location>
</feature>
<evidence type="ECO:0000256" key="5">
    <source>
        <dbReference type="ARBA" id="ARBA00023235"/>
    </source>
</evidence>
<keyword evidence="5 6" id="KW-0413">Isomerase</keyword>
<dbReference type="InterPro" id="IPR005843">
    <property type="entry name" value="A-D-PHexomutase_C"/>
</dbReference>
<dbReference type="GO" id="GO:0009252">
    <property type="term" value="P:peptidoglycan biosynthetic process"/>
    <property type="evidence" value="ECO:0007669"/>
    <property type="project" value="TreeGrafter"/>
</dbReference>
<dbReference type="InterPro" id="IPR016055">
    <property type="entry name" value="A-D-PHexomutase_a/b/a-I/II/III"/>
</dbReference>
<feature type="binding site" description="via phosphate group" evidence="6">
    <location>
        <position position="102"/>
    </location>
    <ligand>
        <name>Mg(2+)</name>
        <dbReference type="ChEBI" id="CHEBI:18420"/>
    </ligand>
</feature>
<comment type="similarity">
    <text evidence="1 6">Belongs to the phosphohexose mutase family.</text>
</comment>
<dbReference type="Gene3D" id="3.30.310.50">
    <property type="entry name" value="Alpha-D-phosphohexomutase, C-terminal domain"/>
    <property type="match status" value="1"/>
</dbReference>
<dbReference type="EC" id="5.4.2.10" evidence="6"/>
<dbReference type="GO" id="GO:0000287">
    <property type="term" value="F:magnesium ion binding"/>
    <property type="evidence" value="ECO:0007669"/>
    <property type="project" value="UniProtKB-UniRule"/>
</dbReference>
<feature type="domain" description="Alpha-D-phosphohexomutase C-terminal" evidence="7">
    <location>
        <begin position="374"/>
        <end position="438"/>
    </location>
</feature>
<dbReference type="FunFam" id="3.40.120.10:FF:000001">
    <property type="entry name" value="Phosphoglucosamine mutase"/>
    <property type="match status" value="1"/>
</dbReference>
<name>A0A4D6YBH3_9GAMM</name>
<evidence type="ECO:0000256" key="2">
    <source>
        <dbReference type="ARBA" id="ARBA00022553"/>
    </source>
</evidence>
<evidence type="ECO:0000256" key="3">
    <source>
        <dbReference type="ARBA" id="ARBA00022723"/>
    </source>
</evidence>
<feature type="binding site" evidence="6">
    <location>
        <position position="245"/>
    </location>
    <ligand>
        <name>Mg(2+)</name>
        <dbReference type="ChEBI" id="CHEBI:18420"/>
    </ligand>
</feature>
<dbReference type="GO" id="GO:0008966">
    <property type="term" value="F:phosphoglucosamine mutase activity"/>
    <property type="evidence" value="ECO:0007669"/>
    <property type="project" value="UniProtKB-UniRule"/>
</dbReference>
<dbReference type="AlphaFoldDB" id="A0A4D6YBH3"/>
<dbReference type="EMBL" id="CP034855">
    <property type="protein sequence ID" value="QCI25583.1"/>
    <property type="molecule type" value="Genomic_DNA"/>
</dbReference>
<dbReference type="Pfam" id="PF02879">
    <property type="entry name" value="PGM_PMM_II"/>
    <property type="match status" value="1"/>
</dbReference>
<gene>
    <name evidence="6" type="primary">glmM</name>
    <name evidence="11" type="ORF">D9V77_01895</name>
</gene>
<dbReference type="InterPro" id="IPR005845">
    <property type="entry name" value="A-D-PHexomutase_a/b/a-II"/>
</dbReference>
<reference evidence="11 12" key="2">
    <citation type="submission" date="2019-05" db="EMBL/GenBank/DDBJ databases">
        <title>Genome evolution of the obligate endosymbiont Buchnera aphidicola.</title>
        <authorList>
            <person name="Moran N.A."/>
        </authorList>
    </citation>
    <scope>NUCLEOTIDE SEQUENCE [LARGE SCALE GENOMIC DNA]</scope>
    <source>
        <strain evidence="11 12">Sav</strain>
    </source>
</reference>
<dbReference type="Pfam" id="PF02878">
    <property type="entry name" value="PGM_PMM_I"/>
    <property type="match status" value="1"/>
</dbReference>
<evidence type="ECO:0000259" key="8">
    <source>
        <dbReference type="Pfam" id="PF02878"/>
    </source>
</evidence>
<feature type="domain" description="Alpha-D-phosphohexomutase alpha/beta/alpha" evidence="9">
    <location>
        <begin position="157"/>
        <end position="254"/>
    </location>
</feature>
<dbReference type="HAMAP" id="MF_01554_B">
    <property type="entry name" value="GlmM_B"/>
    <property type="match status" value="1"/>
</dbReference>
<dbReference type="NCBIfam" id="TIGR01455">
    <property type="entry name" value="glmM"/>
    <property type="match status" value="1"/>
</dbReference>
<evidence type="ECO:0000256" key="4">
    <source>
        <dbReference type="ARBA" id="ARBA00022842"/>
    </source>
</evidence>
<evidence type="ECO:0000313" key="11">
    <source>
        <dbReference type="EMBL" id="QCI25583.1"/>
    </source>
</evidence>
<protein>
    <recommendedName>
        <fullName evidence="6">Phosphoglucosamine mutase</fullName>
        <ecNumber evidence="6">5.4.2.10</ecNumber>
    </recommendedName>
</protein>
<feature type="active site" description="Phosphoserine intermediate" evidence="6">
    <location>
        <position position="102"/>
    </location>
</feature>
<proteinExistence type="inferred from homology"/>
<evidence type="ECO:0000256" key="1">
    <source>
        <dbReference type="ARBA" id="ARBA00010231"/>
    </source>
</evidence>
<feature type="domain" description="Alpha-D-phosphohexomutase alpha/beta/alpha" evidence="10">
    <location>
        <begin position="258"/>
        <end position="364"/>
    </location>
</feature>
<comment type="cofactor">
    <cofactor evidence="6">
        <name>Mg(2+)</name>
        <dbReference type="ChEBI" id="CHEBI:18420"/>
    </cofactor>
    <text evidence="6">Binds 1 Mg(2+) ion per subunit.</text>
</comment>
<dbReference type="PANTHER" id="PTHR42946">
    <property type="entry name" value="PHOSPHOHEXOSE MUTASE"/>
    <property type="match status" value="1"/>
</dbReference>
<evidence type="ECO:0000259" key="10">
    <source>
        <dbReference type="Pfam" id="PF02880"/>
    </source>
</evidence>
<dbReference type="OrthoDB" id="9803322at2"/>
<evidence type="ECO:0000256" key="6">
    <source>
        <dbReference type="HAMAP-Rule" id="MF_01554"/>
    </source>
</evidence>
<dbReference type="Pfam" id="PF00408">
    <property type="entry name" value="PGM_PMM_IV"/>
    <property type="match status" value="1"/>
</dbReference>
<evidence type="ECO:0000259" key="7">
    <source>
        <dbReference type="Pfam" id="PF00408"/>
    </source>
</evidence>
<dbReference type="GO" id="GO:0006048">
    <property type="term" value="P:UDP-N-acetylglucosamine biosynthetic process"/>
    <property type="evidence" value="ECO:0007669"/>
    <property type="project" value="TreeGrafter"/>
</dbReference>
<dbReference type="PANTHER" id="PTHR42946:SF1">
    <property type="entry name" value="PHOSPHOGLUCOMUTASE (ALPHA-D-GLUCOSE-1,6-BISPHOSPHATE-DEPENDENT)"/>
    <property type="match status" value="1"/>
</dbReference>
<dbReference type="SUPFAM" id="SSF55957">
    <property type="entry name" value="Phosphoglucomutase, C-terminal domain"/>
    <property type="match status" value="1"/>
</dbReference>
<dbReference type="InterPro" id="IPR036900">
    <property type="entry name" value="A-D-PHexomutase_C_sf"/>
</dbReference>
<dbReference type="InterPro" id="IPR006352">
    <property type="entry name" value="GlmM_bact"/>
</dbReference>
<dbReference type="Gene3D" id="3.40.120.10">
    <property type="entry name" value="Alpha-D-Glucose-1,6-Bisphosphate, subunit A, domain 3"/>
    <property type="match status" value="3"/>
</dbReference>
<dbReference type="NCBIfam" id="NF008139">
    <property type="entry name" value="PRK10887.1"/>
    <property type="match status" value="1"/>
</dbReference>
<dbReference type="SUPFAM" id="SSF53738">
    <property type="entry name" value="Phosphoglucomutase, first 3 domains"/>
    <property type="match status" value="3"/>
</dbReference>
<organism evidence="11 12">
    <name type="scientific">Buchnera aphidicola</name>
    <name type="common">Sitobion avenae</name>
    <dbReference type="NCBI Taxonomy" id="571428"/>
    <lineage>
        <taxon>Bacteria</taxon>
        <taxon>Pseudomonadati</taxon>
        <taxon>Pseudomonadota</taxon>
        <taxon>Gammaproteobacteria</taxon>
        <taxon>Enterobacterales</taxon>
        <taxon>Erwiniaceae</taxon>
        <taxon>Buchnera</taxon>
    </lineage>
</organism>
<keyword evidence="2 6" id="KW-0597">Phosphoprotein</keyword>
<comment type="catalytic activity">
    <reaction evidence="6">
        <text>alpha-D-glucosamine 1-phosphate = D-glucosamine 6-phosphate</text>
        <dbReference type="Rhea" id="RHEA:23424"/>
        <dbReference type="ChEBI" id="CHEBI:58516"/>
        <dbReference type="ChEBI" id="CHEBI:58725"/>
        <dbReference type="EC" id="5.4.2.10"/>
    </reaction>
</comment>
<dbReference type="Proteomes" id="UP000298585">
    <property type="component" value="Chromosome"/>
</dbReference>
<feature type="domain" description="Alpha-D-phosphohexomutase alpha/beta/alpha" evidence="8">
    <location>
        <begin position="5"/>
        <end position="138"/>
    </location>
</feature>
<dbReference type="InterPro" id="IPR005846">
    <property type="entry name" value="A-D-PHexomutase_a/b/a-III"/>
</dbReference>
<dbReference type="GO" id="GO:0005829">
    <property type="term" value="C:cytosol"/>
    <property type="evidence" value="ECO:0007669"/>
    <property type="project" value="TreeGrafter"/>
</dbReference>